<accession>A0A261TTS0</accession>
<reference evidence="6 7" key="1">
    <citation type="submission" date="2017-05" db="EMBL/GenBank/DDBJ databases">
        <title>Complete and WGS of Bordetella genogroups.</title>
        <authorList>
            <person name="Spilker T."/>
            <person name="LiPuma J."/>
        </authorList>
    </citation>
    <scope>NUCLEOTIDE SEQUENCE [LARGE SCALE GENOMIC DNA]</scope>
    <source>
        <strain evidence="6 7">AU9919</strain>
    </source>
</reference>
<dbReference type="GO" id="GO:0005829">
    <property type="term" value="C:cytosol"/>
    <property type="evidence" value="ECO:0007669"/>
    <property type="project" value="TreeGrafter"/>
</dbReference>
<dbReference type="FunFam" id="1.10.10.10:FF:000001">
    <property type="entry name" value="LysR family transcriptional regulator"/>
    <property type="match status" value="1"/>
</dbReference>
<dbReference type="Pfam" id="PF03466">
    <property type="entry name" value="LysR_substrate"/>
    <property type="match status" value="1"/>
</dbReference>
<keyword evidence="2" id="KW-0805">Transcription regulation</keyword>
<keyword evidence="7" id="KW-1185">Reference proteome</keyword>
<evidence type="ECO:0000256" key="2">
    <source>
        <dbReference type="ARBA" id="ARBA00023015"/>
    </source>
</evidence>
<organism evidence="6 7">
    <name type="scientific">Bordetella genomosp. 4</name>
    <dbReference type="NCBI Taxonomy" id="463044"/>
    <lineage>
        <taxon>Bacteria</taxon>
        <taxon>Pseudomonadati</taxon>
        <taxon>Pseudomonadota</taxon>
        <taxon>Betaproteobacteria</taxon>
        <taxon>Burkholderiales</taxon>
        <taxon>Alcaligenaceae</taxon>
        <taxon>Bordetella</taxon>
    </lineage>
</organism>
<dbReference type="EMBL" id="NEVQ01000019">
    <property type="protein sequence ID" value="OZI53064.1"/>
    <property type="molecule type" value="Genomic_DNA"/>
</dbReference>
<dbReference type="Gene3D" id="1.10.10.10">
    <property type="entry name" value="Winged helix-like DNA-binding domain superfamily/Winged helix DNA-binding domain"/>
    <property type="match status" value="1"/>
</dbReference>
<evidence type="ECO:0000313" key="7">
    <source>
        <dbReference type="Proteomes" id="UP000216885"/>
    </source>
</evidence>
<dbReference type="InterPro" id="IPR050950">
    <property type="entry name" value="HTH-type_LysR_regulators"/>
</dbReference>
<dbReference type="AlphaFoldDB" id="A0A261TTS0"/>
<evidence type="ECO:0000256" key="4">
    <source>
        <dbReference type="ARBA" id="ARBA00023163"/>
    </source>
</evidence>
<dbReference type="Pfam" id="PF00126">
    <property type="entry name" value="HTH_1"/>
    <property type="match status" value="1"/>
</dbReference>
<dbReference type="SUPFAM" id="SSF53850">
    <property type="entry name" value="Periplasmic binding protein-like II"/>
    <property type="match status" value="1"/>
</dbReference>
<evidence type="ECO:0000313" key="6">
    <source>
        <dbReference type="EMBL" id="OZI53064.1"/>
    </source>
</evidence>
<gene>
    <name evidence="6" type="ORF">CAL20_18865</name>
</gene>
<dbReference type="InterPro" id="IPR005119">
    <property type="entry name" value="LysR_subst-bd"/>
</dbReference>
<evidence type="ECO:0000259" key="5">
    <source>
        <dbReference type="PROSITE" id="PS50931"/>
    </source>
</evidence>
<dbReference type="PROSITE" id="PS50931">
    <property type="entry name" value="HTH_LYSR"/>
    <property type="match status" value="1"/>
</dbReference>
<dbReference type="GO" id="GO:0003700">
    <property type="term" value="F:DNA-binding transcription factor activity"/>
    <property type="evidence" value="ECO:0007669"/>
    <property type="project" value="InterPro"/>
</dbReference>
<evidence type="ECO:0000256" key="3">
    <source>
        <dbReference type="ARBA" id="ARBA00023125"/>
    </source>
</evidence>
<dbReference type="InterPro" id="IPR036388">
    <property type="entry name" value="WH-like_DNA-bd_sf"/>
</dbReference>
<dbReference type="GO" id="GO:0003677">
    <property type="term" value="F:DNA binding"/>
    <property type="evidence" value="ECO:0007669"/>
    <property type="project" value="UniProtKB-KW"/>
</dbReference>
<name>A0A261TTS0_9BORD</name>
<protein>
    <recommendedName>
        <fullName evidence="5">HTH lysR-type domain-containing protein</fullName>
    </recommendedName>
</protein>
<evidence type="ECO:0000256" key="1">
    <source>
        <dbReference type="ARBA" id="ARBA00009437"/>
    </source>
</evidence>
<dbReference type="RefSeq" id="WP_094838637.1">
    <property type="nucleotide sequence ID" value="NZ_NEVQ01000019.1"/>
</dbReference>
<dbReference type="SUPFAM" id="SSF46785">
    <property type="entry name" value="Winged helix' DNA-binding domain"/>
    <property type="match status" value="1"/>
</dbReference>
<comment type="caution">
    <text evidence="6">The sequence shown here is derived from an EMBL/GenBank/DDBJ whole genome shotgun (WGS) entry which is preliminary data.</text>
</comment>
<dbReference type="Proteomes" id="UP000216885">
    <property type="component" value="Unassembled WGS sequence"/>
</dbReference>
<proteinExistence type="inferred from homology"/>
<comment type="similarity">
    <text evidence="1">Belongs to the LysR transcriptional regulatory family.</text>
</comment>
<dbReference type="PRINTS" id="PR00039">
    <property type="entry name" value="HTHLYSR"/>
</dbReference>
<sequence>MTLTQLRYFLAVIRCGSISGAATQIHVAQPAISQRLRQLEQELGQVLFNRLPRGIELTPAGHHLKAHALEILRRVDSVQDDFKSSDVNPIGRVTLAMSTAVNTKFCVEVLEQAARSYPNIKLTLTEHMSGTLLEWAESGRVDLAVVYDVPGNTPLAVHSLGKEDLYLVTDPAFKQRLPETVSLADIADLGLILPAFPQTLRLMIERTFAEHVGRAPNVMLDVDSTYAIKKLVSAGKGQSILSAHSVGDEIKHGELAITPIANPSVSRTINLVTYRPRANDAAVRAVHRVVEAVLGASG</sequence>
<keyword evidence="3" id="KW-0238">DNA-binding</keyword>
<dbReference type="InterPro" id="IPR036390">
    <property type="entry name" value="WH_DNA-bd_sf"/>
</dbReference>
<dbReference type="PANTHER" id="PTHR30419">
    <property type="entry name" value="HTH-TYPE TRANSCRIPTIONAL REGULATOR YBHD"/>
    <property type="match status" value="1"/>
</dbReference>
<dbReference type="InterPro" id="IPR000847">
    <property type="entry name" value="LysR_HTH_N"/>
</dbReference>
<dbReference type="Gene3D" id="3.40.190.290">
    <property type="match status" value="1"/>
</dbReference>
<feature type="domain" description="HTH lysR-type" evidence="5">
    <location>
        <begin position="1"/>
        <end position="58"/>
    </location>
</feature>
<keyword evidence="4" id="KW-0804">Transcription</keyword>